<protein>
    <submittedName>
        <fullName evidence="2">Enamine deaminase RidA</fullName>
    </submittedName>
</protein>
<gene>
    <name evidence="2" type="ORF">GCM10007301_07340</name>
</gene>
<name>A0A917BQC1_9HYPH</name>
<keyword evidence="3" id="KW-1185">Reference proteome</keyword>
<accession>A0A917BQC1</accession>
<dbReference type="Pfam" id="PF01042">
    <property type="entry name" value="Ribonuc_L-PSP"/>
    <property type="match status" value="1"/>
</dbReference>
<dbReference type="AlphaFoldDB" id="A0A917BQC1"/>
<reference evidence="2" key="2">
    <citation type="submission" date="2020-09" db="EMBL/GenBank/DDBJ databases">
        <authorList>
            <person name="Sun Q."/>
            <person name="Sedlacek I."/>
        </authorList>
    </citation>
    <scope>NUCLEOTIDE SEQUENCE</scope>
    <source>
        <strain evidence="2">CCM 7897</strain>
    </source>
</reference>
<dbReference type="GO" id="GO:0005829">
    <property type="term" value="C:cytosol"/>
    <property type="evidence" value="ECO:0007669"/>
    <property type="project" value="TreeGrafter"/>
</dbReference>
<dbReference type="SUPFAM" id="SSF55298">
    <property type="entry name" value="YjgF-like"/>
    <property type="match status" value="1"/>
</dbReference>
<dbReference type="PANTHER" id="PTHR11803:SF58">
    <property type="entry name" value="PROTEIN HMF1-RELATED"/>
    <property type="match status" value="1"/>
</dbReference>
<sequence>MIRPIVTPSAPPPAGTYSQAMEASGTFLFLSGQTPRLPDGTRLKDRPFEEDIHQVMRNLTAVAEAAGYNLKTDCVKVLAYLTDLSNKAVFDRVYAEYIGNPPPARSVVQSSFTDFSVEVEAILVR</sequence>
<dbReference type="CDD" id="cd00448">
    <property type="entry name" value="YjgF_YER057c_UK114_family"/>
    <property type="match status" value="1"/>
</dbReference>
<reference evidence="2" key="1">
    <citation type="journal article" date="2014" name="Int. J. Syst. Evol. Microbiol.">
        <title>Complete genome sequence of Corynebacterium casei LMG S-19264T (=DSM 44701T), isolated from a smear-ripened cheese.</title>
        <authorList>
            <consortium name="US DOE Joint Genome Institute (JGI-PGF)"/>
            <person name="Walter F."/>
            <person name="Albersmeier A."/>
            <person name="Kalinowski J."/>
            <person name="Ruckert C."/>
        </authorList>
    </citation>
    <scope>NUCLEOTIDE SEQUENCE</scope>
    <source>
        <strain evidence="2">CCM 7897</strain>
    </source>
</reference>
<dbReference type="InterPro" id="IPR006175">
    <property type="entry name" value="YjgF/YER057c/UK114"/>
</dbReference>
<dbReference type="InterPro" id="IPR035959">
    <property type="entry name" value="RutC-like_sf"/>
</dbReference>
<organism evidence="2 3">
    <name type="scientific">Azorhizobium oxalatiphilum</name>
    <dbReference type="NCBI Taxonomy" id="980631"/>
    <lineage>
        <taxon>Bacteria</taxon>
        <taxon>Pseudomonadati</taxon>
        <taxon>Pseudomonadota</taxon>
        <taxon>Alphaproteobacteria</taxon>
        <taxon>Hyphomicrobiales</taxon>
        <taxon>Xanthobacteraceae</taxon>
        <taxon>Azorhizobium</taxon>
    </lineage>
</organism>
<dbReference type="PANTHER" id="PTHR11803">
    <property type="entry name" value="2-IMINOBUTANOATE/2-IMINOPROPANOATE DEAMINASE RIDA"/>
    <property type="match status" value="1"/>
</dbReference>
<comment type="caution">
    <text evidence="2">The sequence shown here is derived from an EMBL/GenBank/DDBJ whole genome shotgun (WGS) entry which is preliminary data.</text>
</comment>
<evidence type="ECO:0000256" key="1">
    <source>
        <dbReference type="ARBA" id="ARBA00010552"/>
    </source>
</evidence>
<dbReference type="Gene3D" id="3.30.1330.40">
    <property type="entry name" value="RutC-like"/>
    <property type="match status" value="1"/>
</dbReference>
<dbReference type="EMBL" id="BMCT01000001">
    <property type="protein sequence ID" value="GGF50485.1"/>
    <property type="molecule type" value="Genomic_DNA"/>
</dbReference>
<comment type="similarity">
    <text evidence="1">Belongs to the RutC family.</text>
</comment>
<dbReference type="GO" id="GO:0019239">
    <property type="term" value="F:deaminase activity"/>
    <property type="evidence" value="ECO:0007669"/>
    <property type="project" value="TreeGrafter"/>
</dbReference>
<proteinExistence type="inferred from homology"/>
<evidence type="ECO:0000313" key="2">
    <source>
        <dbReference type="EMBL" id="GGF50485.1"/>
    </source>
</evidence>
<dbReference type="RefSeq" id="WP_188575487.1">
    <property type="nucleotide sequence ID" value="NZ_BMCT01000001.1"/>
</dbReference>
<evidence type="ECO:0000313" key="3">
    <source>
        <dbReference type="Proteomes" id="UP000606044"/>
    </source>
</evidence>
<dbReference type="Proteomes" id="UP000606044">
    <property type="component" value="Unassembled WGS sequence"/>
</dbReference>